<feature type="coiled-coil region" evidence="1">
    <location>
        <begin position="8"/>
        <end position="42"/>
    </location>
</feature>
<name>A0AAE0L761_9CHLO</name>
<feature type="coiled-coil region" evidence="1">
    <location>
        <begin position="372"/>
        <end position="413"/>
    </location>
</feature>
<evidence type="ECO:0000313" key="3">
    <source>
        <dbReference type="EMBL" id="KAK3274608.1"/>
    </source>
</evidence>
<feature type="compositionally biased region" description="Basic and acidic residues" evidence="2">
    <location>
        <begin position="437"/>
        <end position="455"/>
    </location>
</feature>
<dbReference type="EMBL" id="LGRX02007629">
    <property type="protein sequence ID" value="KAK3274608.1"/>
    <property type="molecule type" value="Genomic_DNA"/>
</dbReference>
<evidence type="ECO:0000256" key="1">
    <source>
        <dbReference type="SAM" id="Coils"/>
    </source>
</evidence>
<keyword evidence="1" id="KW-0175">Coiled coil</keyword>
<organism evidence="3 4">
    <name type="scientific">Cymbomonas tetramitiformis</name>
    <dbReference type="NCBI Taxonomy" id="36881"/>
    <lineage>
        <taxon>Eukaryota</taxon>
        <taxon>Viridiplantae</taxon>
        <taxon>Chlorophyta</taxon>
        <taxon>Pyramimonadophyceae</taxon>
        <taxon>Pyramimonadales</taxon>
        <taxon>Pyramimonadaceae</taxon>
        <taxon>Cymbomonas</taxon>
    </lineage>
</organism>
<feature type="coiled-coil region" evidence="1">
    <location>
        <begin position="801"/>
        <end position="828"/>
    </location>
</feature>
<evidence type="ECO:0000256" key="2">
    <source>
        <dbReference type="SAM" id="MobiDB-lite"/>
    </source>
</evidence>
<proteinExistence type="predicted"/>
<feature type="compositionally biased region" description="Basic and acidic residues" evidence="2">
    <location>
        <begin position="421"/>
        <end position="430"/>
    </location>
</feature>
<comment type="caution">
    <text evidence="3">The sequence shown here is derived from an EMBL/GenBank/DDBJ whole genome shotgun (WGS) entry which is preliminary data.</text>
</comment>
<gene>
    <name evidence="3" type="ORF">CYMTET_17221</name>
</gene>
<feature type="coiled-coil region" evidence="1">
    <location>
        <begin position="457"/>
        <end position="771"/>
    </location>
</feature>
<dbReference type="AlphaFoldDB" id="A0AAE0L761"/>
<dbReference type="SUPFAM" id="SSF57997">
    <property type="entry name" value="Tropomyosin"/>
    <property type="match status" value="1"/>
</dbReference>
<feature type="region of interest" description="Disordered" evidence="2">
    <location>
        <begin position="421"/>
        <end position="455"/>
    </location>
</feature>
<sequence length="902" mass="100228">MTDNSSRKLQFQSQISALKRALSAKEREIQELRDANVVLDERSKVAQHQADSVDQILAGKVAGLLSSKYWTTDLDAEVPQLSAGIVNASRVADLAELSLKQQESQLADLDVGLNLGTGASLNSPPLGELRDLQSPQGPALPAADWLGTLEGAPWTARGDAGRSRAGFVPPIDSAIDLNIPQEIETEMRAEEKSAKNRLEQGRQDLEKGLELRKDKIALQEEVDDLRMERDGLLGEVNKAAVREAELSAQEAVHAEEVSTLRQEQAALSVKLAETTGRMEAAEMEAERLRAISGRAGGDGESKEAVAGPETTRLWRERLRKRERHLSQAHQQLNEMAARLSATAVQGEGEGTTGPAGVAVEASKAGTEPLRCIQALSIQLQITEQEAAELRQTLDETEAQQRLLEAEVNEVHRLSEAKARQLEADSMEQRRVAQSAARRQEDALHHAREEGKLQAERADRAEAELVQLRHRIDANHQQLKAQLKELRDQGSMDLQEAHEKLVALNRQKQHAEVTQHAASAESHRMQLRMAEAERAEQKAHEFATELQEELGRTKGDLQGSQAAHEHSKNMVKTLQEQVKGLEKTVGVLEEKNRASRQASTHAKLKEQEAAQEVARLNVRRQTLESQVAKADADTRHARQEIQSLLHVKDLEQQARDKAALAQDQVQEMQVALGVEREARANVEAQLKKAMEELAWNKDTTMQAVQGAANQQKVQVQLGQLQGENRELQHQYQEAMKAMESATRRAEKAEGDLAEMRGREEALQERLNVLEKHLEPPQPHFASPQRTLKGSNWALRSSVDLDADSLRSQLRGMEAEVEHWKTALQEEREHSRRILQSVQDVKGGAQPTSPTEVQAVRDEARREVTVESASHALVEKAEELAEAERISKMRHALPLPLPTRCSPQ</sequence>
<reference evidence="3 4" key="1">
    <citation type="journal article" date="2015" name="Genome Biol. Evol.">
        <title>Comparative Genomics of a Bacterivorous Green Alga Reveals Evolutionary Causalities and Consequences of Phago-Mixotrophic Mode of Nutrition.</title>
        <authorList>
            <person name="Burns J.A."/>
            <person name="Paasch A."/>
            <person name="Narechania A."/>
            <person name="Kim E."/>
        </authorList>
    </citation>
    <scope>NUCLEOTIDE SEQUENCE [LARGE SCALE GENOMIC DNA]</scope>
    <source>
        <strain evidence="3 4">PLY_AMNH</strain>
    </source>
</reference>
<evidence type="ECO:0000313" key="4">
    <source>
        <dbReference type="Proteomes" id="UP001190700"/>
    </source>
</evidence>
<dbReference type="Proteomes" id="UP001190700">
    <property type="component" value="Unassembled WGS sequence"/>
</dbReference>
<protein>
    <submittedName>
        <fullName evidence="3">Uncharacterized protein</fullName>
    </submittedName>
</protein>
<keyword evidence="4" id="KW-1185">Reference proteome</keyword>
<accession>A0AAE0L761</accession>